<feature type="region of interest" description="Disordered" evidence="1">
    <location>
        <begin position="30"/>
        <end position="50"/>
    </location>
</feature>
<dbReference type="AlphaFoldDB" id="A0A916ITS6"/>
<gene>
    <name evidence="2" type="ORF">LMG31506_02532</name>
</gene>
<sequence length="50" mass="5215">MVLGMRCCFAGVAGRVLIGASFLAGAPVSPAKPASHFLSKRQKVTKERVA</sequence>
<comment type="caution">
    <text evidence="2">The sequence shown here is derived from an EMBL/GenBank/DDBJ whole genome shotgun (WGS) entry which is preliminary data.</text>
</comment>
<proteinExistence type="predicted"/>
<keyword evidence="3" id="KW-1185">Reference proteome</keyword>
<name>A0A916ITS6_9BURK</name>
<dbReference type="Proteomes" id="UP000672934">
    <property type="component" value="Unassembled WGS sequence"/>
</dbReference>
<accession>A0A916ITS6</accession>
<organism evidence="2 3">
    <name type="scientific">Cupriavidus yeoncheonensis</name>
    <dbReference type="NCBI Taxonomy" id="1462994"/>
    <lineage>
        <taxon>Bacteria</taxon>
        <taxon>Pseudomonadati</taxon>
        <taxon>Pseudomonadota</taxon>
        <taxon>Betaproteobacteria</taxon>
        <taxon>Burkholderiales</taxon>
        <taxon>Burkholderiaceae</taxon>
        <taxon>Cupriavidus</taxon>
    </lineage>
</organism>
<protein>
    <submittedName>
        <fullName evidence="2">Uncharacterized protein</fullName>
    </submittedName>
</protein>
<evidence type="ECO:0000313" key="2">
    <source>
        <dbReference type="EMBL" id="CAG2141795.1"/>
    </source>
</evidence>
<evidence type="ECO:0000256" key="1">
    <source>
        <dbReference type="SAM" id="MobiDB-lite"/>
    </source>
</evidence>
<evidence type="ECO:0000313" key="3">
    <source>
        <dbReference type="Proteomes" id="UP000672934"/>
    </source>
</evidence>
<dbReference type="EMBL" id="CAJPUY010000008">
    <property type="protein sequence ID" value="CAG2141795.1"/>
    <property type="molecule type" value="Genomic_DNA"/>
</dbReference>
<reference evidence="2" key="1">
    <citation type="submission" date="2021-03" db="EMBL/GenBank/DDBJ databases">
        <authorList>
            <person name="Peeters C."/>
        </authorList>
    </citation>
    <scope>NUCLEOTIDE SEQUENCE</scope>
    <source>
        <strain evidence="2">LMG 31506</strain>
    </source>
</reference>